<evidence type="ECO:0000256" key="1">
    <source>
        <dbReference type="SAM" id="MobiDB-lite"/>
    </source>
</evidence>
<feature type="compositionally biased region" description="Low complexity" evidence="1">
    <location>
        <begin position="127"/>
        <end position="165"/>
    </location>
</feature>
<dbReference type="Proteomes" id="UP001059041">
    <property type="component" value="Linkage Group LG23"/>
</dbReference>
<proteinExistence type="predicted"/>
<feature type="region of interest" description="Disordered" evidence="1">
    <location>
        <begin position="78"/>
        <end position="168"/>
    </location>
</feature>
<evidence type="ECO:0008006" key="4">
    <source>
        <dbReference type="Google" id="ProtNLM"/>
    </source>
</evidence>
<dbReference type="AlphaFoldDB" id="A0A9W7WAZ6"/>
<accession>A0A9W7WAZ6</accession>
<protein>
    <recommendedName>
        <fullName evidence="4">Retrotransposon gag domain-containing protein</fullName>
    </recommendedName>
</protein>
<sequence>DAVRYRQARLLCGIRQGNRDIDDYADRFLEVAEETVFGEEELTTLFNAGLREPLSRAEMRSLRPLDFDTLWHLRGKRERRESWGSSSEASNPEPPVRFTSFLQPATGRVARLKRKRQRRAARGRSHPVQQPASQPVQQPAFSPTQPVSSPVSSPVQPGPRPVQSSRVRVGIETGRVAGVLLSRYLRCSSPTDETGVTSPREAVSSATVSILSEKPRERDCVRLS</sequence>
<keyword evidence="3" id="KW-1185">Reference proteome</keyword>
<feature type="non-terminal residue" evidence="2">
    <location>
        <position position="224"/>
    </location>
</feature>
<evidence type="ECO:0000313" key="2">
    <source>
        <dbReference type="EMBL" id="KAI7792630.1"/>
    </source>
</evidence>
<feature type="compositionally biased region" description="Basic residues" evidence="1">
    <location>
        <begin position="110"/>
        <end position="125"/>
    </location>
</feature>
<reference evidence="2" key="1">
    <citation type="submission" date="2021-02" db="EMBL/GenBank/DDBJ databases">
        <title>Comparative genomics reveals that relaxation of natural selection precedes convergent phenotypic evolution of cavefish.</title>
        <authorList>
            <person name="Peng Z."/>
        </authorList>
    </citation>
    <scope>NUCLEOTIDE SEQUENCE</scope>
    <source>
        <tissue evidence="2">Muscle</tissue>
    </source>
</reference>
<dbReference type="EMBL" id="JAFHDT010000023">
    <property type="protein sequence ID" value="KAI7792630.1"/>
    <property type="molecule type" value="Genomic_DNA"/>
</dbReference>
<name>A0A9W7WAZ6_TRIRA</name>
<gene>
    <name evidence="2" type="ORF">IRJ41_019013</name>
</gene>
<organism evidence="2 3">
    <name type="scientific">Triplophysa rosa</name>
    <name type="common">Cave loach</name>
    <dbReference type="NCBI Taxonomy" id="992332"/>
    <lineage>
        <taxon>Eukaryota</taxon>
        <taxon>Metazoa</taxon>
        <taxon>Chordata</taxon>
        <taxon>Craniata</taxon>
        <taxon>Vertebrata</taxon>
        <taxon>Euteleostomi</taxon>
        <taxon>Actinopterygii</taxon>
        <taxon>Neopterygii</taxon>
        <taxon>Teleostei</taxon>
        <taxon>Ostariophysi</taxon>
        <taxon>Cypriniformes</taxon>
        <taxon>Nemacheilidae</taxon>
        <taxon>Triplophysa</taxon>
    </lineage>
</organism>
<evidence type="ECO:0000313" key="3">
    <source>
        <dbReference type="Proteomes" id="UP001059041"/>
    </source>
</evidence>
<comment type="caution">
    <text evidence="2">The sequence shown here is derived from an EMBL/GenBank/DDBJ whole genome shotgun (WGS) entry which is preliminary data.</text>
</comment>